<organism evidence="2 3">
    <name type="scientific">Emiliania huxleyi (strain CCMP1516)</name>
    <dbReference type="NCBI Taxonomy" id="280463"/>
    <lineage>
        <taxon>Eukaryota</taxon>
        <taxon>Haptista</taxon>
        <taxon>Haptophyta</taxon>
        <taxon>Prymnesiophyceae</taxon>
        <taxon>Isochrysidales</taxon>
        <taxon>Noelaerhabdaceae</taxon>
        <taxon>Emiliania</taxon>
    </lineage>
</organism>
<dbReference type="HOGENOM" id="CLU_744824_0_0_1"/>
<feature type="compositionally biased region" description="Basic and acidic residues" evidence="1">
    <location>
        <begin position="358"/>
        <end position="375"/>
    </location>
</feature>
<dbReference type="AlphaFoldDB" id="A0A0D3KPJ1"/>
<dbReference type="PaxDb" id="2903-EOD37676"/>
<dbReference type="InterPro" id="IPR015797">
    <property type="entry name" value="NUDIX_hydrolase-like_dom_sf"/>
</dbReference>
<accession>A0A0D3KPJ1</accession>
<feature type="compositionally biased region" description="Polar residues" evidence="1">
    <location>
        <begin position="53"/>
        <end position="66"/>
    </location>
</feature>
<dbReference type="Proteomes" id="UP000013827">
    <property type="component" value="Unassembled WGS sequence"/>
</dbReference>
<dbReference type="GO" id="GO:0047631">
    <property type="term" value="F:ADP-ribose diphosphatase activity"/>
    <property type="evidence" value="ECO:0007669"/>
    <property type="project" value="InterPro"/>
</dbReference>
<dbReference type="STRING" id="2903.R1FPV4"/>
<evidence type="ECO:0000313" key="2">
    <source>
        <dbReference type="EnsemblProtists" id="EOD37676"/>
    </source>
</evidence>
<name>A0A0D3KPJ1_EMIH1</name>
<keyword evidence="3" id="KW-1185">Reference proteome</keyword>
<sequence>MFRRSKSRSESRHDVQTEARLRNHREQEEKRLEEAEAKKQLQQKAEKLAISEPKSSSGSRPHTQARSAFPFYPARAVVADEKVPWAVKWPDYSPTTFTAPHVLANDSTVKPGGWADPVDPTSVDWPCRASYEGPIAFDGHQQPLNPRGRTGMSQRGYLGKWGANHAADPIVTRFDPASGRLQATAVAAIVRSDNGVIALPGGMVDAGEIVSATVRREFAEEVLNLPSEARAARAQRSEVTRLLDQLFAGGGGGKVVYRGYVDDPRNTDNACRLHPARRHPARRHPAATPQERAALELSSQAFHFHATGAAARLQLTAGGDAARAFWLPVSPSSKEYASMLADHRAWVDQAARTARSQSHPEWESRNLKPEPRPHPNLDLPCPALP</sequence>
<dbReference type="InterPro" id="IPR039989">
    <property type="entry name" value="NUDT9"/>
</dbReference>
<evidence type="ECO:0000313" key="3">
    <source>
        <dbReference type="Proteomes" id="UP000013827"/>
    </source>
</evidence>
<protein>
    <recommendedName>
        <fullName evidence="4">Nudix hydrolase domain-containing protein</fullName>
    </recommendedName>
</protein>
<proteinExistence type="predicted"/>
<dbReference type="Gene3D" id="3.90.79.10">
    <property type="entry name" value="Nucleoside Triphosphate Pyrophosphohydrolase"/>
    <property type="match status" value="1"/>
</dbReference>
<evidence type="ECO:0008006" key="4">
    <source>
        <dbReference type="Google" id="ProtNLM"/>
    </source>
</evidence>
<feature type="compositionally biased region" description="Basic and acidic residues" evidence="1">
    <location>
        <begin position="7"/>
        <end position="49"/>
    </location>
</feature>
<dbReference type="EnsemblProtists" id="EOD37676">
    <property type="protein sequence ID" value="EOD37676"/>
    <property type="gene ID" value="EMIHUDRAFT_423201"/>
</dbReference>
<reference evidence="2" key="2">
    <citation type="submission" date="2024-10" db="UniProtKB">
        <authorList>
            <consortium name="EnsemblProtists"/>
        </authorList>
    </citation>
    <scope>IDENTIFICATION</scope>
</reference>
<dbReference type="eggNOG" id="KOG4195">
    <property type="taxonomic scope" value="Eukaryota"/>
</dbReference>
<dbReference type="PANTHER" id="PTHR13030">
    <property type="entry name" value="NUDIX HYDROLASE"/>
    <property type="match status" value="1"/>
</dbReference>
<feature type="region of interest" description="Disordered" evidence="1">
    <location>
        <begin position="350"/>
        <end position="385"/>
    </location>
</feature>
<evidence type="ECO:0000256" key="1">
    <source>
        <dbReference type="SAM" id="MobiDB-lite"/>
    </source>
</evidence>
<dbReference type="Pfam" id="PF25969">
    <property type="entry name" value="NUDT9_N"/>
    <property type="match status" value="1"/>
</dbReference>
<dbReference type="PANTHER" id="PTHR13030:SF8">
    <property type="entry name" value="ADP-RIBOSE PYROPHOSPHATASE, MITOCHONDRIAL"/>
    <property type="match status" value="1"/>
</dbReference>
<dbReference type="GeneID" id="17282945"/>
<dbReference type="SUPFAM" id="SSF55811">
    <property type="entry name" value="Nudix"/>
    <property type="match status" value="1"/>
</dbReference>
<reference evidence="3" key="1">
    <citation type="journal article" date="2013" name="Nature">
        <title>Pan genome of the phytoplankton Emiliania underpins its global distribution.</title>
        <authorList>
            <person name="Read B.A."/>
            <person name="Kegel J."/>
            <person name="Klute M.J."/>
            <person name="Kuo A."/>
            <person name="Lefebvre S.C."/>
            <person name="Maumus F."/>
            <person name="Mayer C."/>
            <person name="Miller J."/>
            <person name="Monier A."/>
            <person name="Salamov A."/>
            <person name="Young J."/>
            <person name="Aguilar M."/>
            <person name="Claverie J.M."/>
            <person name="Frickenhaus S."/>
            <person name="Gonzalez K."/>
            <person name="Herman E.K."/>
            <person name="Lin Y.C."/>
            <person name="Napier J."/>
            <person name="Ogata H."/>
            <person name="Sarno A.F."/>
            <person name="Shmutz J."/>
            <person name="Schroeder D."/>
            <person name="de Vargas C."/>
            <person name="Verret F."/>
            <person name="von Dassow P."/>
            <person name="Valentin K."/>
            <person name="Van de Peer Y."/>
            <person name="Wheeler G."/>
            <person name="Dacks J.B."/>
            <person name="Delwiche C.F."/>
            <person name="Dyhrman S.T."/>
            <person name="Glockner G."/>
            <person name="John U."/>
            <person name="Richards T."/>
            <person name="Worden A.Z."/>
            <person name="Zhang X."/>
            <person name="Grigoriev I.V."/>
            <person name="Allen A.E."/>
            <person name="Bidle K."/>
            <person name="Borodovsky M."/>
            <person name="Bowler C."/>
            <person name="Brownlee C."/>
            <person name="Cock J.M."/>
            <person name="Elias M."/>
            <person name="Gladyshev V.N."/>
            <person name="Groth M."/>
            <person name="Guda C."/>
            <person name="Hadaegh A."/>
            <person name="Iglesias-Rodriguez M.D."/>
            <person name="Jenkins J."/>
            <person name="Jones B.M."/>
            <person name="Lawson T."/>
            <person name="Leese F."/>
            <person name="Lindquist E."/>
            <person name="Lobanov A."/>
            <person name="Lomsadze A."/>
            <person name="Malik S.B."/>
            <person name="Marsh M.E."/>
            <person name="Mackinder L."/>
            <person name="Mock T."/>
            <person name="Mueller-Roeber B."/>
            <person name="Pagarete A."/>
            <person name="Parker M."/>
            <person name="Probert I."/>
            <person name="Quesneville H."/>
            <person name="Raines C."/>
            <person name="Rensing S.A."/>
            <person name="Riano-Pachon D.M."/>
            <person name="Richier S."/>
            <person name="Rokitta S."/>
            <person name="Shiraiwa Y."/>
            <person name="Soanes D.M."/>
            <person name="van der Giezen M."/>
            <person name="Wahlund T.M."/>
            <person name="Williams B."/>
            <person name="Wilson W."/>
            <person name="Wolfe G."/>
            <person name="Wurch L.L."/>
        </authorList>
    </citation>
    <scope>NUCLEOTIDE SEQUENCE</scope>
</reference>
<dbReference type="RefSeq" id="XP_005790105.1">
    <property type="nucleotide sequence ID" value="XM_005790048.1"/>
</dbReference>
<feature type="region of interest" description="Disordered" evidence="1">
    <location>
        <begin position="1"/>
        <end position="66"/>
    </location>
</feature>
<dbReference type="KEGG" id="ehx:EMIHUDRAFT_423201"/>